<sequence>MNPTRLVLLIGAALALAACSEAPQVTHYEAGTYSGKPDTRPWESAAYGGDKAKWESDMRARARKQTEIGRMPPG</sequence>
<keyword evidence="4" id="KW-1185">Reference proteome</keyword>
<reference evidence="3 4" key="1">
    <citation type="submission" date="2019-07" db="EMBL/GenBank/DDBJ databases">
        <title>The pathways for chlorine oxyanion respiration interact through the shared metabolite chlorate.</title>
        <authorList>
            <person name="Barnum T.P."/>
            <person name="Cheng Y."/>
            <person name="Hill K.A."/>
            <person name="Lucas L.N."/>
            <person name="Carlson H.K."/>
            <person name="Coates J.D."/>
        </authorList>
    </citation>
    <scope>NUCLEOTIDE SEQUENCE [LARGE SCALE GENOMIC DNA]</scope>
    <source>
        <strain evidence="3 4">SFB-3</strain>
    </source>
</reference>
<evidence type="ECO:0000256" key="2">
    <source>
        <dbReference type="SAM" id="SignalP"/>
    </source>
</evidence>
<protein>
    <recommendedName>
        <fullName evidence="5">Lipoprotein</fullName>
    </recommendedName>
</protein>
<name>A0A557R1G8_9RHOO</name>
<gene>
    <name evidence="3" type="ORF">FHP91_04935</name>
</gene>
<evidence type="ECO:0008006" key="5">
    <source>
        <dbReference type="Google" id="ProtNLM"/>
    </source>
</evidence>
<dbReference type="OrthoDB" id="9182241at2"/>
<evidence type="ECO:0000256" key="1">
    <source>
        <dbReference type="SAM" id="MobiDB-lite"/>
    </source>
</evidence>
<feature type="signal peptide" evidence="2">
    <location>
        <begin position="1"/>
        <end position="17"/>
    </location>
</feature>
<accession>A0A557R1G8</accession>
<dbReference type="Proteomes" id="UP000319502">
    <property type="component" value="Unassembled WGS sequence"/>
</dbReference>
<dbReference type="AlphaFoldDB" id="A0A557R1G8"/>
<feature type="region of interest" description="Disordered" evidence="1">
    <location>
        <begin position="30"/>
        <end position="74"/>
    </location>
</feature>
<comment type="caution">
    <text evidence="3">The sequence shown here is derived from an EMBL/GenBank/DDBJ whole genome shotgun (WGS) entry which is preliminary data.</text>
</comment>
<organism evidence="3 4">
    <name type="scientific">Denitromonas halophila</name>
    <dbReference type="NCBI Taxonomy" id="1629404"/>
    <lineage>
        <taxon>Bacteria</taxon>
        <taxon>Pseudomonadati</taxon>
        <taxon>Pseudomonadota</taxon>
        <taxon>Betaproteobacteria</taxon>
        <taxon>Rhodocyclales</taxon>
        <taxon>Zoogloeaceae</taxon>
        <taxon>Denitromonas</taxon>
    </lineage>
</organism>
<dbReference type="PROSITE" id="PS51257">
    <property type="entry name" value="PROKAR_LIPOPROTEIN"/>
    <property type="match status" value="1"/>
</dbReference>
<proteinExistence type="predicted"/>
<evidence type="ECO:0000313" key="3">
    <source>
        <dbReference type="EMBL" id="TVO59001.1"/>
    </source>
</evidence>
<dbReference type="RefSeq" id="WP_144308510.1">
    <property type="nucleotide sequence ID" value="NZ_VMNK01000003.1"/>
</dbReference>
<feature type="chain" id="PRO_5021704841" description="Lipoprotein" evidence="2">
    <location>
        <begin position="18"/>
        <end position="74"/>
    </location>
</feature>
<evidence type="ECO:0000313" key="4">
    <source>
        <dbReference type="Proteomes" id="UP000319502"/>
    </source>
</evidence>
<keyword evidence="2" id="KW-0732">Signal</keyword>
<dbReference type="EMBL" id="VMNK01000003">
    <property type="protein sequence ID" value="TVO59001.1"/>
    <property type="molecule type" value="Genomic_DNA"/>
</dbReference>
<feature type="compositionally biased region" description="Basic and acidic residues" evidence="1">
    <location>
        <begin position="50"/>
        <end position="67"/>
    </location>
</feature>